<sequence length="59" mass="6876">MNRVPDFTDNELWIIRSTLQERYGGTPELRPAETERHPGRSRTGLTASQPNFTKLLQEY</sequence>
<organism evidence="2 3">
    <name type="scientific">Thiogranum longum</name>
    <dbReference type="NCBI Taxonomy" id="1537524"/>
    <lineage>
        <taxon>Bacteria</taxon>
        <taxon>Pseudomonadati</taxon>
        <taxon>Pseudomonadota</taxon>
        <taxon>Gammaproteobacteria</taxon>
        <taxon>Chromatiales</taxon>
        <taxon>Ectothiorhodospiraceae</taxon>
        <taxon>Thiogranum</taxon>
    </lineage>
</organism>
<gene>
    <name evidence="2" type="ORF">DFR30_2730</name>
</gene>
<keyword evidence="3" id="KW-1185">Reference proteome</keyword>
<evidence type="ECO:0000256" key="1">
    <source>
        <dbReference type="SAM" id="MobiDB-lite"/>
    </source>
</evidence>
<dbReference type="AlphaFoldDB" id="A0A4R1HIW7"/>
<reference evidence="2 3" key="1">
    <citation type="submission" date="2019-03" db="EMBL/GenBank/DDBJ databases">
        <title>Genomic Encyclopedia of Type Strains, Phase IV (KMG-IV): sequencing the most valuable type-strain genomes for metagenomic binning, comparative biology and taxonomic classification.</title>
        <authorList>
            <person name="Goeker M."/>
        </authorList>
    </citation>
    <scope>NUCLEOTIDE SEQUENCE [LARGE SCALE GENOMIC DNA]</scope>
    <source>
        <strain evidence="2 3">DSM 19610</strain>
    </source>
</reference>
<accession>A0A4R1HIW7</accession>
<comment type="caution">
    <text evidence="2">The sequence shown here is derived from an EMBL/GenBank/DDBJ whole genome shotgun (WGS) entry which is preliminary data.</text>
</comment>
<proteinExistence type="predicted"/>
<dbReference type="Proteomes" id="UP000295707">
    <property type="component" value="Unassembled WGS sequence"/>
</dbReference>
<feature type="region of interest" description="Disordered" evidence="1">
    <location>
        <begin position="24"/>
        <end position="59"/>
    </location>
</feature>
<evidence type="ECO:0000313" key="3">
    <source>
        <dbReference type="Proteomes" id="UP000295707"/>
    </source>
</evidence>
<dbReference type="EMBL" id="SMFX01000001">
    <property type="protein sequence ID" value="TCK19419.1"/>
    <property type="molecule type" value="Genomic_DNA"/>
</dbReference>
<protein>
    <submittedName>
        <fullName evidence="2">Uncharacterized protein</fullName>
    </submittedName>
</protein>
<name>A0A4R1HIW7_9GAMM</name>
<evidence type="ECO:0000313" key="2">
    <source>
        <dbReference type="EMBL" id="TCK19419.1"/>
    </source>
</evidence>
<feature type="compositionally biased region" description="Polar residues" evidence="1">
    <location>
        <begin position="43"/>
        <end position="59"/>
    </location>
</feature>